<dbReference type="Proteomes" id="UP000053244">
    <property type="component" value="Unassembled WGS sequence"/>
</dbReference>
<dbReference type="PANTHER" id="PTHR38593:SF1">
    <property type="entry name" value="BLR2558 PROTEIN"/>
    <property type="match status" value="1"/>
</dbReference>
<name>A0A124G7J3_9ACTN</name>
<sequence>MVGTYRIRRAGSAVTALLAGVLMMPAPAQAAPISPTQLNAADMLLFNGVRQAGLWEIPAGQMAADRGSGDKVRNVGTMIAEQHVQLDQLVVDAANQLGASIPSTPTAEQQGWLTEMQNASGARFDQIFVTRLRAAHGKIFPVIGAVRASTRNPVVRKLADQANVFVMNHMQMLESTGMVQYEKLPPAALPPAQDTSGLAIAEANTGIAPPVSMLTLWIVVLLAVGVGGITGLRVLRGRFRSA</sequence>
<keyword evidence="1" id="KW-0812">Transmembrane</keyword>
<keyword evidence="1" id="KW-0472">Membrane</keyword>
<dbReference type="Gene3D" id="1.20.1260.10">
    <property type="match status" value="1"/>
</dbReference>
<keyword evidence="2" id="KW-0732">Signal</keyword>
<reference evidence="4 5" key="1">
    <citation type="submission" date="2015-10" db="EMBL/GenBank/DDBJ databases">
        <authorList>
            <person name="Gilbert D.G."/>
        </authorList>
    </citation>
    <scope>NUCLEOTIDE SEQUENCE [LARGE SCALE GENOMIC DNA]</scope>
    <source>
        <strain evidence="4 5">NRRL B-16712</strain>
    </source>
</reference>
<proteinExistence type="predicted"/>
<dbReference type="InterPro" id="IPR025419">
    <property type="entry name" value="DUF4142"/>
</dbReference>
<dbReference type="OrthoDB" id="3674617at2"/>
<feature type="domain" description="DUF4142" evidence="3">
    <location>
        <begin position="47"/>
        <end position="174"/>
    </location>
</feature>
<keyword evidence="1" id="KW-1133">Transmembrane helix</keyword>
<dbReference type="EMBL" id="LLZH01000337">
    <property type="protein sequence ID" value="KUL22842.1"/>
    <property type="molecule type" value="Genomic_DNA"/>
</dbReference>
<organism evidence="4 5">
    <name type="scientific">Actinoplanes awajinensis subsp. mycoplanecinus</name>
    <dbReference type="NCBI Taxonomy" id="135947"/>
    <lineage>
        <taxon>Bacteria</taxon>
        <taxon>Bacillati</taxon>
        <taxon>Actinomycetota</taxon>
        <taxon>Actinomycetes</taxon>
        <taxon>Micromonosporales</taxon>
        <taxon>Micromonosporaceae</taxon>
        <taxon>Actinoplanes</taxon>
    </lineage>
</organism>
<protein>
    <recommendedName>
        <fullName evidence="3">DUF4142 domain-containing protein</fullName>
    </recommendedName>
</protein>
<evidence type="ECO:0000313" key="5">
    <source>
        <dbReference type="Proteomes" id="UP000053244"/>
    </source>
</evidence>
<accession>A0A124G7J3</accession>
<feature type="signal peptide" evidence="2">
    <location>
        <begin position="1"/>
        <end position="30"/>
    </location>
</feature>
<evidence type="ECO:0000313" key="4">
    <source>
        <dbReference type="EMBL" id="KUL22842.1"/>
    </source>
</evidence>
<dbReference type="AlphaFoldDB" id="A0A124G7J3"/>
<evidence type="ECO:0000259" key="3">
    <source>
        <dbReference type="Pfam" id="PF13628"/>
    </source>
</evidence>
<gene>
    <name evidence="4" type="ORF">ADL15_47385</name>
</gene>
<feature type="chain" id="PRO_5007171976" description="DUF4142 domain-containing protein" evidence="2">
    <location>
        <begin position="31"/>
        <end position="242"/>
    </location>
</feature>
<dbReference type="PANTHER" id="PTHR38593">
    <property type="entry name" value="BLR2558 PROTEIN"/>
    <property type="match status" value="1"/>
</dbReference>
<dbReference type="Pfam" id="PF13628">
    <property type="entry name" value="DUF4142"/>
    <property type="match status" value="1"/>
</dbReference>
<dbReference type="InterPro" id="IPR012347">
    <property type="entry name" value="Ferritin-like"/>
</dbReference>
<keyword evidence="5" id="KW-1185">Reference proteome</keyword>
<evidence type="ECO:0000256" key="1">
    <source>
        <dbReference type="SAM" id="Phobius"/>
    </source>
</evidence>
<feature type="transmembrane region" description="Helical" evidence="1">
    <location>
        <begin position="214"/>
        <end position="235"/>
    </location>
</feature>
<evidence type="ECO:0000256" key="2">
    <source>
        <dbReference type="SAM" id="SignalP"/>
    </source>
</evidence>
<comment type="caution">
    <text evidence="4">The sequence shown here is derived from an EMBL/GenBank/DDBJ whole genome shotgun (WGS) entry which is preliminary data.</text>
</comment>